<feature type="compositionally biased region" description="Polar residues" evidence="1">
    <location>
        <begin position="155"/>
        <end position="173"/>
    </location>
</feature>
<comment type="caution">
    <text evidence="3">The sequence shown here is derived from an EMBL/GenBank/DDBJ whole genome shotgun (WGS) entry which is preliminary data.</text>
</comment>
<reference evidence="3 4" key="1">
    <citation type="journal article" date="2021" name="Elife">
        <title>Chloroplast acquisition without the gene transfer in kleptoplastic sea slugs, Plakobranchus ocellatus.</title>
        <authorList>
            <person name="Maeda T."/>
            <person name="Takahashi S."/>
            <person name="Yoshida T."/>
            <person name="Shimamura S."/>
            <person name="Takaki Y."/>
            <person name="Nagai Y."/>
            <person name="Toyoda A."/>
            <person name="Suzuki Y."/>
            <person name="Arimoto A."/>
            <person name="Ishii H."/>
            <person name="Satoh N."/>
            <person name="Nishiyama T."/>
            <person name="Hasebe M."/>
            <person name="Maruyama T."/>
            <person name="Minagawa J."/>
            <person name="Obokata J."/>
            <person name="Shigenobu S."/>
        </authorList>
    </citation>
    <scope>NUCLEOTIDE SEQUENCE [LARGE SCALE GENOMIC DNA]</scope>
</reference>
<proteinExistence type="predicted"/>
<sequence length="425" mass="47827">MRTDPTTTYMTGKQKVNSHLIKRHSNGRRDNSVVTKQRNRSSNHRASRLRNRASYHRASRLRNRASYHRASHLRNRASYHRASRLRNRASYHRASYLRNRASYHRASRLRNRASYHRVCRLRNRASYHRAKTDPLSTESVISDTDHLTTESVISETNPLTTETDPLSTESVISETDHLTTEPVTSETGHLTTKYVPIETDRLTTEPVTSETDYITTGSVIPETTVLNFTTLVSWTSYSHENSNSFVTPSDSTGNAEAASVTDTSVTRTTENIPQNFATEDTTKRDFELSISTQEQSLAQTDSSTLASYTHTNSAHEPTVFSITFTTQPSVWSSSRLAGFALCKCACPNTTLITNFDRNNFTEFIEELGKFSHNASSATRRKESADDPRTSSVCMGLIATVLMTAVFTLLIGSDSYYLFILFGSRN</sequence>
<gene>
    <name evidence="3" type="ORF">ElyMa_005045700</name>
</gene>
<feature type="region of interest" description="Disordered" evidence="1">
    <location>
        <begin position="25"/>
        <end position="53"/>
    </location>
</feature>
<feature type="compositionally biased region" description="Basic residues" evidence="1">
    <location>
        <begin position="37"/>
        <end position="53"/>
    </location>
</feature>
<feature type="transmembrane region" description="Helical" evidence="2">
    <location>
        <begin position="396"/>
        <end position="421"/>
    </location>
</feature>
<evidence type="ECO:0000313" key="3">
    <source>
        <dbReference type="EMBL" id="GFS19992.1"/>
    </source>
</evidence>
<protein>
    <submittedName>
        <fullName evidence="3">Uncharacterized protein</fullName>
    </submittedName>
</protein>
<evidence type="ECO:0000256" key="2">
    <source>
        <dbReference type="SAM" id="Phobius"/>
    </source>
</evidence>
<dbReference type="AlphaFoldDB" id="A0AAV4JG53"/>
<evidence type="ECO:0000256" key="1">
    <source>
        <dbReference type="SAM" id="MobiDB-lite"/>
    </source>
</evidence>
<keyword evidence="4" id="KW-1185">Reference proteome</keyword>
<evidence type="ECO:0000313" key="4">
    <source>
        <dbReference type="Proteomes" id="UP000762676"/>
    </source>
</evidence>
<organism evidence="3 4">
    <name type="scientific">Elysia marginata</name>
    <dbReference type="NCBI Taxonomy" id="1093978"/>
    <lineage>
        <taxon>Eukaryota</taxon>
        <taxon>Metazoa</taxon>
        <taxon>Spiralia</taxon>
        <taxon>Lophotrochozoa</taxon>
        <taxon>Mollusca</taxon>
        <taxon>Gastropoda</taxon>
        <taxon>Heterobranchia</taxon>
        <taxon>Euthyneura</taxon>
        <taxon>Panpulmonata</taxon>
        <taxon>Sacoglossa</taxon>
        <taxon>Placobranchoidea</taxon>
        <taxon>Plakobranchidae</taxon>
        <taxon>Elysia</taxon>
    </lineage>
</organism>
<feature type="region of interest" description="Disordered" evidence="1">
    <location>
        <begin position="155"/>
        <end position="187"/>
    </location>
</feature>
<dbReference type="Proteomes" id="UP000762676">
    <property type="component" value="Unassembled WGS sequence"/>
</dbReference>
<dbReference type="EMBL" id="BMAT01010091">
    <property type="protein sequence ID" value="GFS19992.1"/>
    <property type="molecule type" value="Genomic_DNA"/>
</dbReference>
<accession>A0AAV4JG53</accession>
<name>A0AAV4JG53_9GAST</name>
<keyword evidence="2" id="KW-1133">Transmembrane helix</keyword>
<keyword evidence="2" id="KW-0812">Transmembrane</keyword>
<keyword evidence="2" id="KW-0472">Membrane</keyword>